<organism evidence="3 4">
    <name type="scientific">Novosphingobium endophyticum</name>
    <dbReference type="NCBI Taxonomy" id="1955250"/>
    <lineage>
        <taxon>Bacteria</taxon>
        <taxon>Pseudomonadati</taxon>
        <taxon>Pseudomonadota</taxon>
        <taxon>Alphaproteobacteria</taxon>
        <taxon>Sphingomonadales</taxon>
        <taxon>Sphingomonadaceae</taxon>
        <taxon>Novosphingobium</taxon>
    </lineage>
</organism>
<reference evidence="3" key="1">
    <citation type="journal article" date="2014" name="Int. J. Syst. Evol. Microbiol.">
        <title>Complete genome sequence of Corynebacterium casei LMG S-19264T (=DSM 44701T), isolated from a smear-ripened cheese.</title>
        <authorList>
            <consortium name="US DOE Joint Genome Institute (JGI-PGF)"/>
            <person name="Walter F."/>
            <person name="Albersmeier A."/>
            <person name="Kalinowski J."/>
            <person name="Ruckert C."/>
        </authorList>
    </citation>
    <scope>NUCLEOTIDE SEQUENCE</scope>
    <source>
        <strain evidence="3">CGMCC 1.15095</strain>
    </source>
</reference>
<accession>A0A916TQ71</accession>
<evidence type="ECO:0000256" key="1">
    <source>
        <dbReference type="SAM" id="MobiDB-lite"/>
    </source>
</evidence>
<comment type="caution">
    <text evidence="3">The sequence shown here is derived from an EMBL/GenBank/DDBJ whole genome shotgun (WGS) entry which is preliminary data.</text>
</comment>
<dbReference type="GO" id="GO:0009279">
    <property type="term" value="C:cell outer membrane"/>
    <property type="evidence" value="ECO:0007669"/>
    <property type="project" value="InterPro"/>
</dbReference>
<dbReference type="Proteomes" id="UP000608154">
    <property type="component" value="Unassembled WGS sequence"/>
</dbReference>
<feature type="signal peptide" evidence="2">
    <location>
        <begin position="1"/>
        <end position="19"/>
    </location>
</feature>
<dbReference type="GO" id="GO:0005507">
    <property type="term" value="F:copper ion binding"/>
    <property type="evidence" value="ECO:0007669"/>
    <property type="project" value="InterPro"/>
</dbReference>
<feature type="compositionally biased region" description="Basic and acidic residues" evidence="1">
    <location>
        <begin position="44"/>
        <end position="62"/>
    </location>
</feature>
<proteinExistence type="predicted"/>
<dbReference type="AlphaFoldDB" id="A0A916TQ71"/>
<dbReference type="GO" id="GO:0006878">
    <property type="term" value="P:intracellular copper ion homeostasis"/>
    <property type="evidence" value="ECO:0007669"/>
    <property type="project" value="InterPro"/>
</dbReference>
<protein>
    <submittedName>
        <fullName evidence="3">Copper resistance protein B</fullName>
    </submittedName>
</protein>
<keyword evidence="4" id="KW-1185">Reference proteome</keyword>
<evidence type="ECO:0000313" key="4">
    <source>
        <dbReference type="Proteomes" id="UP000608154"/>
    </source>
</evidence>
<evidence type="ECO:0000256" key="2">
    <source>
        <dbReference type="SAM" id="SignalP"/>
    </source>
</evidence>
<dbReference type="InterPro" id="IPR007939">
    <property type="entry name" value="Cu-R_B_prcur"/>
</dbReference>
<sequence length="329" mass="36191">MRRLALVALACGLASPAFAQDAHGGHAVHANSAPAGDQTTGHAGMDHSAMDHGEMDHGQAQDADVDHSMHMGHAMEPERAADDTPGDAPPPPVPTDRAADAFFPPAAMERSLAAMYREMTFRTFALQIDQLEYRARSGQDGYGFEGSAWYGGDIDRAVVDFEGEGAFGEKPENIEVSAYWRRALDPWFNLQLGVRHDFRPDPDRTYAMAGIQGLAPYWFEVEGQVFISNKGDVHARLVAAYDQRITQRLILEPELEADFAFQDVPELGIASGFEKIEASARLRYEVTRMFAPYVGVFWERRLGGSADHVRAHGERASAVSAVAGIRIWF</sequence>
<evidence type="ECO:0000313" key="3">
    <source>
        <dbReference type="EMBL" id="GGB92833.1"/>
    </source>
</evidence>
<feature type="region of interest" description="Disordered" evidence="1">
    <location>
        <begin position="27"/>
        <end position="62"/>
    </location>
</feature>
<dbReference type="Pfam" id="PF05275">
    <property type="entry name" value="CopB"/>
    <property type="match status" value="1"/>
</dbReference>
<gene>
    <name evidence="3" type="primary">pcoB</name>
    <name evidence="3" type="ORF">GCM10011494_09030</name>
</gene>
<dbReference type="RefSeq" id="WP_188768828.1">
    <property type="nucleotide sequence ID" value="NZ_BMHK01000004.1"/>
</dbReference>
<reference evidence="3" key="2">
    <citation type="submission" date="2020-09" db="EMBL/GenBank/DDBJ databases">
        <authorList>
            <person name="Sun Q."/>
            <person name="Zhou Y."/>
        </authorList>
    </citation>
    <scope>NUCLEOTIDE SEQUENCE</scope>
    <source>
        <strain evidence="3">CGMCC 1.15095</strain>
    </source>
</reference>
<keyword evidence="2" id="KW-0732">Signal</keyword>
<feature type="chain" id="PRO_5037667649" evidence="2">
    <location>
        <begin position="20"/>
        <end position="329"/>
    </location>
</feature>
<dbReference type="EMBL" id="BMHK01000004">
    <property type="protein sequence ID" value="GGB92833.1"/>
    <property type="molecule type" value="Genomic_DNA"/>
</dbReference>
<feature type="region of interest" description="Disordered" evidence="1">
    <location>
        <begin position="78"/>
        <end position="99"/>
    </location>
</feature>
<name>A0A916TQ71_9SPHN</name>